<keyword evidence="2" id="KW-1185">Reference proteome</keyword>
<comment type="caution">
    <text evidence="1">The sequence shown here is derived from an EMBL/GenBank/DDBJ whole genome shotgun (WGS) entry which is preliminary data.</text>
</comment>
<accession>A0A917C305</accession>
<evidence type="ECO:0000313" key="2">
    <source>
        <dbReference type="Proteomes" id="UP000637643"/>
    </source>
</evidence>
<name>A0A917C305_9BACL</name>
<dbReference type="RefSeq" id="WP_189022422.1">
    <property type="nucleotide sequence ID" value="NZ_BMKR01000003.1"/>
</dbReference>
<dbReference type="EMBL" id="BMKR01000003">
    <property type="protein sequence ID" value="GGF66429.1"/>
    <property type="molecule type" value="Genomic_DNA"/>
</dbReference>
<sequence length="48" mass="5179">MCALRLLGGVAHNLSVNLPDEQLRYNLVDEPVTLVVSSLSASDNLGHF</sequence>
<organism evidence="1 2">
    <name type="scientific">Paenibacillus albidus</name>
    <dbReference type="NCBI Taxonomy" id="2041023"/>
    <lineage>
        <taxon>Bacteria</taxon>
        <taxon>Bacillati</taxon>
        <taxon>Bacillota</taxon>
        <taxon>Bacilli</taxon>
        <taxon>Bacillales</taxon>
        <taxon>Paenibacillaceae</taxon>
        <taxon>Paenibacillus</taxon>
    </lineage>
</organism>
<proteinExistence type="predicted"/>
<gene>
    <name evidence="1" type="ORF">GCM10010912_09290</name>
</gene>
<dbReference type="Proteomes" id="UP000637643">
    <property type="component" value="Unassembled WGS sequence"/>
</dbReference>
<reference evidence="1" key="1">
    <citation type="journal article" date="2014" name="Int. J. Syst. Evol. Microbiol.">
        <title>Complete genome sequence of Corynebacterium casei LMG S-19264T (=DSM 44701T), isolated from a smear-ripened cheese.</title>
        <authorList>
            <consortium name="US DOE Joint Genome Institute (JGI-PGF)"/>
            <person name="Walter F."/>
            <person name="Albersmeier A."/>
            <person name="Kalinowski J."/>
            <person name="Ruckert C."/>
        </authorList>
    </citation>
    <scope>NUCLEOTIDE SEQUENCE</scope>
    <source>
        <strain evidence="1">CGMCC 1.16134</strain>
    </source>
</reference>
<evidence type="ECO:0000313" key="1">
    <source>
        <dbReference type="EMBL" id="GGF66429.1"/>
    </source>
</evidence>
<dbReference type="AlphaFoldDB" id="A0A917C305"/>
<protein>
    <submittedName>
        <fullName evidence="1">Uncharacterized protein</fullName>
    </submittedName>
</protein>
<reference evidence="1" key="2">
    <citation type="submission" date="2020-09" db="EMBL/GenBank/DDBJ databases">
        <authorList>
            <person name="Sun Q."/>
            <person name="Zhou Y."/>
        </authorList>
    </citation>
    <scope>NUCLEOTIDE SEQUENCE</scope>
    <source>
        <strain evidence="1">CGMCC 1.16134</strain>
    </source>
</reference>